<feature type="region of interest" description="Disordered" evidence="2">
    <location>
        <begin position="999"/>
        <end position="1019"/>
    </location>
</feature>
<evidence type="ECO:0000313" key="4">
    <source>
        <dbReference type="Proteomes" id="UP000504627"/>
    </source>
</evidence>
<dbReference type="InParanoid" id="A0A6J2FYE6"/>
<feature type="region of interest" description="Disordered" evidence="2">
    <location>
        <begin position="367"/>
        <end position="387"/>
    </location>
</feature>
<protein>
    <submittedName>
        <fullName evidence="5">Coiled-coil domain-containing protein 33</fullName>
    </submittedName>
</protein>
<feature type="compositionally biased region" description="Low complexity" evidence="2">
    <location>
        <begin position="262"/>
        <end position="290"/>
    </location>
</feature>
<evidence type="ECO:0000256" key="1">
    <source>
        <dbReference type="SAM" id="Coils"/>
    </source>
</evidence>
<feature type="domain" description="C2" evidence="3">
    <location>
        <begin position="318"/>
        <end position="439"/>
    </location>
</feature>
<evidence type="ECO:0000259" key="3">
    <source>
        <dbReference type="PROSITE" id="PS50004"/>
    </source>
</evidence>
<dbReference type="PANTHER" id="PTHR21623">
    <property type="entry name" value="SPERIOLIN-BINDING FACTOR"/>
    <property type="match status" value="1"/>
</dbReference>
<feature type="coiled-coil region" evidence="1">
    <location>
        <begin position="864"/>
        <end position="891"/>
    </location>
</feature>
<dbReference type="InterPro" id="IPR000008">
    <property type="entry name" value="C2_dom"/>
</dbReference>
<feature type="compositionally biased region" description="Pro residues" evidence="2">
    <location>
        <begin position="198"/>
        <end position="208"/>
    </location>
</feature>
<dbReference type="PROSITE" id="PS50004">
    <property type="entry name" value="C2"/>
    <property type="match status" value="1"/>
</dbReference>
<dbReference type="AlphaFoldDB" id="A0A6J2FYE6"/>
<dbReference type="PANTHER" id="PTHR21623:SF2">
    <property type="entry name" value="COILED-COIL DOMAIN-CONTAINING PROTEIN 33"/>
    <property type="match status" value="1"/>
</dbReference>
<reference evidence="5" key="1">
    <citation type="submission" date="2025-08" db="UniProtKB">
        <authorList>
            <consortium name="RefSeq"/>
        </authorList>
    </citation>
    <scope>IDENTIFICATION</scope>
    <source>
        <tissue evidence="5">Muscle</tissue>
    </source>
</reference>
<keyword evidence="1" id="KW-0175">Coiled coil</keyword>
<dbReference type="GO" id="GO:0005777">
    <property type="term" value="C:peroxisome"/>
    <property type="evidence" value="ECO:0007669"/>
    <property type="project" value="TreeGrafter"/>
</dbReference>
<keyword evidence="4" id="KW-1185">Reference proteome</keyword>
<sequence length="1019" mass="111802">MAGKAGEPHIPLTLQRSRLKAEEKTLDFEFEVVSAQFNRRGCYALRLTVENPLLQGSGAGIRLRVNSGNAARSSTSTTDTVEQRHLNQIYSFQRRKFTFTLPRGFCKNDKNHDVRLHIEALRYPGRAESLRRGRRVGEAFFAIYPRPDQPRLKLSARRNEDWYRYSAVVALLRVGSEQPAMHCGRLAFTASLHEHRPPPTPAAPPPRSPSSQEDQQAAGAAPASPDLGISCRSLSTPESAYHSLPTEGHAHFAERLQADPELSSSPELLGGSGEHPSSSSSVPAVLSCSSFHLSSPGHSPDPASSPAQVSKSPAVTEGPGHTSMAGGGHVAPLGKETITVTLHGASNLPATREGRVPWPYVVVKTSGGAEQKREASRASSEPTHTPTWEEEVVLEMDAEDAGWAVLTLTVADKATKEALGTFQLPARHLQPFQPHHCRLVLPRRQDSVGMVLRVTITRKKSFIPRCDGLSYVALEVLLRGLSVPLTTLPRTLVAVARVVSNVQEYKHRMEKNPISHPSISPTTILFPDPPAAAFSIARAANHGCPQISRPAGPREQPSWNASFLFQGQDAATIFSEDTALTIEFYPYKDVWDAPGTLIPVGYSVLPLTSCVFQELAACSSGVHVDGLAVEGTDLQTKTGTIPTVGLCLQLLRFERPAAFLTPSGSDALPSLDPATLSTLQSSEEPLATPLYPLDGQLHRDDMSLPAVDAMASILPGKQPFPHGEQRSQEKFGDRQELDVGSYRLALKRMAGDLLSLRRHVTSLEVENGHLRGSLASQQELGHTLLHDTDLHVMTREELLDRLATLKHQLAASTAEMRRLKDRVQQLQNELIRKNDREKELVLLQRAHRLQQTMLRRCQDRVAKAKGLEETVQQQEKVIQVMERVLQEKLARAGRSTEKPAGEALSGEMHTALLAENRRLREELARAAHPAAPIAPRPPALPGVLGGTEKLSLLARLEEAQARGRVLDRQLEKAARKWGREKQELGTRLLEQENCFPHPSNLIAMSTAPRRRPHTLPPLP</sequence>
<gene>
    <name evidence="5" type="primary">CCDC33</name>
</gene>
<dbReference type="CDD" id="cd00030">
    <property type="entry name" value="C2"/>
    <property type="match status" value="1"/>
</dbReference>
<dbReference type="Proteomes" id="UP000504627">
    <property type="component" value="Unplaced"/>
</dbReference>
<feature type="compositionally biased region" description="Polar residues" evidence="2">
    <location>
        <begin position="377"/>
        <end position="386"/>
    </location>
</feature>
<organism evidence="4 5">
    <name type="scientific">Pipra filicauda</name>
    <name type="common">Wire-tailed manakin</name>
    <dbReference type="NCBI Taxonomy" id="649802"/>
    <lineage>
        <taxon>Eukaryota</taxon>
        <taxon>Metazoa</taxon>
        <taxon>Chordata</taxon>
        <taxon>Craniata</taxon>
        <taxon>Vertebrata</taxon>
        <taxon>Euteleostomi</taxon>
        <taxon>Archelosauria</taxon>
        <taxon>Archosauria</taxon>
        <taxon>Dinosauria</taxon>
        <taxon>Saurischia</taxon>
        <taxon>Theropoda</taxon>
        <taxon>Coelurosauria</taxon>
        <taxon>Aves</taxon>
        <taxon>Neognathae</taxon>
        <taxon>Neoaves</taxon>
        <taxon>Telluraves</taxon>
        <taxon>Australaves</taxon>
        <taxon>Passeriformes</taxon>
        <taxon>Pipridae</taxon>
        <taxon>Pipra</taxon>
    </lineage>
</organism>
<evidence type="ECO:0000313" key="5">
    <source>
        <dbReference type="RefSeq" id="XP_027568124.2"/>
    </source>
</evidence>
<dbReference type="SMART" id="SM00239">
    <property type="entry name" value="C2"/>
    <property type="match status" value="1"/>
</dbReference>
<feature type="region of interest" description="Disordered" evidence="2">
    <location>
        <begin position="192"/>
        <end position="233"/>
    </location>
</feature>
<evidence type="ECO:0000256" key="2">
    <source>
        <dbReference type="SAM" id="MobiDB-lite"/>
    </source>
</evidence>
<name>A0A6J2FYE6_9PASS</name>
<feature type="region of interest" description="Disordered" evidence="2">
    <location>
        <begin position="262"/>
        <end position="331"/>
    </location>
</feature>
<dbReference type="CTD" id="80125"/>
<dbReference type="InterPro" id="IPR035892">
    <property type="entry name" value="C2_domain_sf"/>
</dbReference>
<proteinExistence type="predicted"/>
<dbReference type="Gene3D" id="2.60.40.150">
    <property type="entry name" value="C2 domain"/>
    <property type="match status" value="1"/>
</dbReference>
<dbReference type="Pfam" id="PF00168">
    <property type="entry name" value="C2"/>
    <property type="match status" value="1"/>
</dbReference>
<dbReference type="GeneID" id="113983293"/>
<accession>A0A6J2FYE6</accession>
<dbReference type="RefSeq" id="XP_027568124.2">
    <property type="nucleotide sequence ID" value="XM_027712323.2"/>
</dbReference>
<feature type="coiled-coil region" evidence="1">
    <location>
        <begin position="795"/>
        <end position="836"/>
    </location>
</feature>
<dbReference type="InterPro" id="IPR039889">
    <property type="entry name" value="CCD33"/>
</dbReference>
<dbReference type="SUPFAM" id="SSF49562">
    <property type="entry name" value="C2 domain (Calcium/lipid-binding domain, CaLB)"/>
    <property type="match status" value="1"/>
</dbReference>